<dbReference type="Proteomes" id="UP001218218">
    <property type="component" value="Unassembled WGS sequence"/>
</dbReference>
<dbReference type="EMBL" id="JARIHO010000102">
    <property type="protein sequence ID" value="KAJ7303771.1"/>
    <property type="molecule type" value="Genomic_DNA"/>
</dbReference>
<dbReference type="AlphaFoldDB" id="A0AAD6Z2B9"/>
<evidence type="ECO:0000313" key="1">
    <source>
        <dbReference type="EMBL" id="KAJ7303771.1"/>
    </source>
</evidence>
<gene>
    <name evidence="1" type="ORF">DFH08DRAFT_976798</name>
</gene>
<accession>A0AAD6Z2B9</accession>
<protein>
    <submittedName>
        <fullName evidence="1">Uncharacterized protein</fullName>
    </submittedName>
</protein>
<comment type="caution">
    <text evidence="1">The sequence shown here is derived from an EMBL/GenBank/DDBJ whole genome shotgun (WGS) entry which is preliminary data.</text>
</comment>
<keyword evidence="2" id="KW-1185">Reference proteome</keyword>
<name>A0AAD6Z2B9_9AGAR</name>
<reference evidence="1" key="1">
    <citation type="submission" date="2023-03" db="EMBL/GenBank/DDBJ databases">
        <title>Massive genome expansion in bonnet fungi (Mycena s.s.) driven by repeated elements and novel gene families across ecological guilds.</title>
        <authorList>
            <consortium name="Lawrence Berkeley National Laboratory"/>
            <person name="Harder C.B."/>
            <person name="Miyauchi S."/>
            <person name="Viragh M."/>
            <person name="Kuo A."/>
            <person name="Thoen E."/>
            <person name="Andreopoulos B."/>
            <person name="Lu D."/>
            <person name="Skrede I."/>
            <person name="Drula E."/>
            <person name="Henrissat B."/>
            <person name="Morin E."/>
            <person name="Kohler A."/>
            <person name="Barry K."/>
            <person name="LaButti K."/>
            <person name="Morin E."/>
            <person name="Salamov A."/>
            <person name="Lipzen A."/>
            <person name="Mereny Z."/>
            <person name="Hegedus B."/>
            <person name="Baldrian P."/>
            <person name="Stursova M."/>
            <person name="Weitz H."/>
            <person name="Taylor A."/>
            <person name="Grigoriev I.V."/>
            <person name="Nagy L.G."/>
            <person name="Martin F."/>
            <person name="Kauserud H."/>
        </authorList>
    </citation>
    <scope>NUCLEOTIDE SEQUENCE</scope>
    <source>
        <strain evidence="1">CBHHK002</strain>
    </source>
</reference>
<proteinExistence type="predicted"/>
<evidence type="ECO:0000313" key="2">
    <source>
        <dbReference type="Proteomes" id="UP001218218"/>
    </source>
</evidence>
<organism evidence="1 2">
    <name type="scientific">Mycena albidolilacea</name>
    <dbReference type="NCBI Taxonomy" id="1033008"/>
    <lineage>
        <taxon>Eukaryota</taxon>
        <taxon>Fungi</taxon>
        <taxon>Dikarya</taxon>
        <taxon>Basidiomycota</taxon>
        <taxon>Agaricomycotina</taxon>
        <taxon>Agaricomycetes</taxon>
        <taxon>Agaricomycetidae</taxon>
        <taxon>Agaricales</taxon>
        <taxon>Marasmiineae</taxon>
        <taxon>Mycenaceae</taxon>
        <taxon>Mycena</taxon>
    </lineage>
</organism>
<sequence>MLTSSIPIFAAEKQLADANWSLWEERIISSLCGRGLYGYPSGSILCPQHPMSLHVTSANSTSPSTEEWDLRDAMASAIIYQNVVDPRVHGLSAKVLKGIPMDTLCSLKLTSRCDLPAHLEALTKLRSDALDVGAHCQDEEYIAIVLASLPFPEFSSALLALYEKKFSHEVINYLCAHWDLVYKASVTATGIAQALAANAGNSGGTGSCGNCHIGPHHWDNCWAHGSGKEEYATAWYKAPNGMEPCQVLIEAANIAMAAIAAAVAAATAAITQANTPALAPSTPTAAAAYVSPMPIYVCATYNDNKDSDIQGHVLPF</sequence>